<dbReference type="Gene3D" id="3.20.20.150">
    <property type="entry name" value="Divalent-metal-dependent TIM barrel enzymes"/>
    <property type="match status" value="1"/>
</dbReference>
<gene>
    <name evidence="3" type="ORF">CLV46_0327</name>
</gene>
<evidence type="ECO:0000313" key="4">
    <source>
        <dbReference type="Proteomes" id="UP000228758"/>
    </source>
</evidence>
<dbReference type="GO" id="GO:0016853">
    <property type="term" value="F:isomerase activity"/>
    <property type="evidence" value="ECO:0007669"/>
    <property type="project" value="UniProtKB-KW"/>
</dbReference>
<organism evidence="3 4">
    <name type="scientific">Diaminobutyricimonas aerilata</name>
    <dbReference type="NCBI Taxonomy" id="1162967"/>
    <lineage>
        <taxon>Bacteria</taxon>
        <taxon>Bacillati</taxon>
        <taxon>Actinomycetota</taxon>
        <taxon>Actinomycetes</taxon>
        <taxon>Micrococcales</taxon>
        <taxon>Microbacteriaceae</taxon>
        <taxon>Diaminobutyricimonas</taxon>
    </lineage>
</organism>
<dbReference type="Pfam" id="PF01261">
    <property type="entry name" value="AP_endonuc_2"/>
    <property type="match status" value="1"/>
</dbReference>
<feature type="domain" description="Xylose isomerase-like TIM barrel" evidence="2">
    <location>
        <begin position="38"/>
        <end position="286"/>
    </location>
</feature>
<dbReference type="AlphaFoldDB" id="A0A2M9CG13"/>
<comment type="caution">
    <text evidence="3">The sequence shown here is derived from an EMBL/GenBank/DDBJ whole genome shotgun (WGS) entry which is preliminary data.</text>
</comment>
<keyword evidence="1" id="KW-0119">Carbohydrate metabolism</keyword>
<dbReference type="InterPro" id="IPR050312">
    <property type="entry name" value="IolE/XylAMocC-like"/>
</dbReference>
<evidence type="ECO:0000313" key="3">
    <source>
        <dbReference type="EMBL" id="PJJ70800.1"/>
    </source>
</evidence>
<protein>
    <submittedName>
        <fullName evidence="3">Sugar phosphate isomerase/epimerase</fullName>
    </submittedName>
</protein>
<dbReference type="InterPro" id="IPR013022">
    <property type="entry name" value="Xyl_isomerase-like_TIM-brl"/>
</dbReference>
<accession>A0A2M9CG13</accession>
<keyword evidence="4" id="KW-1185">Reference proteome</keyword>
<name>A0A2M9CG13_9MICO</name>
<dbReference type="EMBL" id="PGFF01000001">
    <property type="protein sequence ID" value="PJJ70800.1"/>
    <property type="molecule type" value="Genomic_DNA"/>
</dbReference>
<dbReference type="SUPFAM" id="SSF51658">
    <property type="entry name" value="Xylose isomerase-like"/>
    <property type="match status" value="1"/>
</dbReference>
<evidence type="ECO:0000259" key="2">
    <source>
        <dbReference type="Pfam" id="PF01261"/>
    </source>
</evidence>
<dbReference type="Proteomes" id="UP000228758">
    <property type="component" value="Unassembled WGS sequence"/>
</dbReference>
<dbReference type="InterPro" id="IPR036237">
    <property type="entry name" value="Xyl_isomerase-like_sf"/>
</dbReference>
<keyword evidence="3" id="KW-0413">Isomerase</keyword>
<evidence type="ECO:0000256" key="1">
    <source>
        <dbReference type="ARBA" id="ARBA00023277"/>
    </source>
</evidence>
<sequence>MTVSLTADDWPIAASMLSFGSAPRSGDPAERGRWRDDLQEVADAGFTEIDLTDSWLPFGDLTDEQTRLLRETIDEAGVSAVSLSAIRRSVIDEEHGDDHLAFAHRTLDRAAELGVGVVSFGLHRALTDEQRKQLWFWTVAGHRDRDADEVRSLAASRFRELGRHAAEVGVLLSLELYEHTLLGSAASAVRLVEEIDLDVVGLNPDIGNLIRLHEPVEHWRDIVEATMPYANFWHVKNYSRDEDAVAGWFSAVPSYLENGLIDYRSSVKIALASGFQGVICTEHYGGDGLSMSAANRDYLRTRVLPRRPVEVGRSRVRQHYPEGRNR</sequence>
<dbReference type="PANTHER" id="PTHR12110">
    <property type="entry name" value="HYDROXYPYRUVATE ISOMERASE"/>
    <property type="match status" value="1"/>
</dbReference>
<proteinExistence type="predicted"/>
<dbReference type="PANTHER" id="PTHR12110:SF41">
    <property type="entry name" value="INOSOSE DEHYDRATASE"/>
    <property type="match status" value="1"/>
</dbReference>
<reference evidence="3 4" key="1">
    <citation type="submission" date="2017-11" db="EMBL/GenBank/DDBJ databases">
        <title>Genomic Encyclopedia of Archaeal and Bacterial Type Strains, Phase II (KMG-II): From Individual Species to Whole Genera.</title>
        <authorList>
            <person name="Goeker M."/>
        </authorList>
    </citation>
    <scope>NUCLEOTIDE SEQUENCE [LARGE SCALE GENOMIC DNA]</scope>
    <source>
        <strain evidence="3 4">DSM 27393</strain>
    </source>
</reference>